<dbReference type="PANTHER" id="PTHR31168:SF30">
    <property type="entry name" value="DUF599 DOMAIN-CONTAINING PROTEIN"/>
    <property type="match status" value="1"/>
</dbReference>
<feature type="transmembrane region" description="Helical" evidence="1">
    <location>
        <begin position="75"/>
        <end position="97"/>
    </location>
</feature>
<keyword evidence="1" id="KW-0472">Membrane</keyword>
<evidence type="ECO:0000256" key="1">
    <source>
        <dbReference type="SAM" id="Phobius"/>
    </source>
</evidence>
<protein>
    <submittedName>
        <fullName evidence="2">Uncharacterized protein</fullName>
    </submittedName>
</protein>
<keyword evidence="1" id="KW-1133">Transmembrane helix</keyword>
<gene>
    <name evidence="2" type="ORF">DH2020_011616</name>
</gene>
<dbReference type="Proteomes" id="UP001318860">
    <property type="component" value="Unassembled WGS sequence"/>
</dbReference>
<feature type="transmembrane region" description="Helical" evidence="1">
    <location>
        <begin position="186"/>
        <end position="210"/>
    </location>
</feature>
<feature type="transmembrane region" description="Helical" evidence="1">
    <location>
        <begin position="118"/>
        <end position="144"/>
    </location>
</feature>
<sequence length="221" mass="25041">MGQFQKDYLDLILVPCGLFLMFGYHLILVYRYVNCPENTTIGYENHNKRAWVKKNVSEVELKERGPAISVISSNISAATALSSISLVLCSIIGAWIGSSNTNIFTNNYIYGNKSPSTVYIKYISMLSCFLVAFACFVQTARYFVHVNFLISMPNNDIPVNCVVKEVIRGSNFWLIGLRSLYFATNLLLWIFGPIPMFICSVIMVGVLLNFDWNTTPLHQYK</sequence>
<comment type="caution">
    <text evidence="2">The sequence shown here is derived from an EMBL/GenBank/DDBJ whole genome shotgun (WGS) entry which is preliminary data.</text>
</comment>
<keyword evidence="3" id="KW-1185">Reference proteome</keyword>
<reference evidence="2 3" key="1">
    <citation type="journal article" date="2021" name="Comput. Struct. Biotechnol. J.">
        <title>De novo genome assembly of the potent medicinal plant Rehmannia glutinosa using nanopore technology.</title>
        <authorList>
            <person name="Ma L."/>
            <person name="Dong C."/>
            <person name="Song C."/>
            <person name="Wang X."/>
            <person name="Zheng X."/>
            <person name="Niu Y."/>
            <person name="Chen S."/>
            <person name="Feng W."/>
        </authorList>
    </citation>
    <scope>NUCLEOTIDE SEQUENCE [LARGE SCALE GENOMIC DNA]</scope>
    <source>
        <strain evidence="2">DH-2019</strain>
    </source>
</reference>
<keyword evidence="1" id="KW-0812">Transmembrane</keyword>
<organism evidence="2 3">
    <name type="scientific">Rehmannia glutinosa</name>
    <name type="common">Chinese foxglove</name>
    <dbReference type="NCBI Taxonomy" id="99300"/>
    <lineage>
        <taxon>Eukaryota</taxon>
        <taxon>Viridiplantae</taxon>
        <taxon>Streptophyta</taxon>
        <taxon>Embryophyta</taxon>
        <taxon>Tracheophyta</taxon>
        <taxon>Spermatophyta</taxon>
        <taxon>Magnoliopsida</taxon>
        <taxon>eudicotyledons</taxon>
        <taxon>Gunneridae</taxon>
        <taxon>Pentapetalae</taxon>
        <taxon>asterids</taxon>
        <taxon>lamiids</taxon>
        <taxon>Lamiales</taxon>
        <taxon>Orobanchaceae</taxon>
        <taxon>Rehmannieae</taxon>
        <taxon>Rehmannia</taxon>
    </lineage>
</organism>
<name>A0ABR0XDV6_REHGL</name>
<dbReference type="PANTHER" id="PTHR31168">
    <property type="entry name" value="OS02G0292800 PROTEIN"/>
    <property type="match status" value="1"/>
</dbReference>
<dbReference type="Pfam" id="PF04654">
    <property type="entry name" value="DUF599"/>
    <property type="match status" value="1"/>
</dbReference>
<evidence type="ECO:0000313" key="3">
    <source>
        <dbReference type="Proteomes" id="UP001318860"/>
    </source>
</evidence>
<proteinExistence type="predicted"/>
<evidence type="ECO:0000313" key="2">
    <source>
        <dbReference type="EMBL" id="KAK6157368.1"/>
    </source>
</evidence>
<dbReference type="EMBL" id="JABTTQ020000005">
    <property type="protein sequence ID" value="KAK6157368.1"/>
    <property type="molecule type" value="Genomic_DNA"/>
</dbReference>
<accession>A0ABR0XDV6</accession>
<feature type="transmembrane region" description="Helical" evidence="1">
    <location>
        <begin position="12"/>
        <end position="33"/>
    </location>
</feature>
<dbReference type="InterPro" id="IPR006747">
    <property type="entry name" value="DUF599"/>
</dbReference>